<protein>
    <submittedName>
        <fullName evidence="2">Uncharacterized protein</fullName>
    </submittedName>
</protein>
<dbReference type="OrthoDB" id="10044727at2759"/>
<dbReference type="Proteomes" id="UP000265703">
    <property type="component" value="Unassembled WGS sequence"/>
</dbReference>
<sequence length="390" mass="45383">MLIIIFNDKDDVYVPSSEYSEDSSDEEFINERIKQLGDFTLIWSNNSNNKRRKSYTRNSIVTKYQRYDPSGKKSKEEIEQEFEGIRENENNDESETESNDENENENKTEINDNKSNDEGKDESDDKNDDESKNESEDESGDENEDESDNESNEDDGKSDNENDSKSDEDIIEQSLLFIRENNNKIIPKEMQEFEKLMPTFEGENMEQKNPLLLDHEKLHILVTHDECLFYSNDDRPIIWRKKEQEKSIMVSNFLLETIGRLKLTEQDFLLNPNTPSEAKKYLNPGKNEEDCTNYGAMAKDALNVMNMNVNPGRKQALMRLTFFGSNKTFQSIVFPPDHLTYPNKSKDFKAQKSQLQEEIEKKGHKCLQKIVPKALDSVPLITIRKYAQKS</sequence>
<gene>
    <name evidence="2" type="ORF">C1645_811023</name>
</gene>
<keyword evidence="3" id="KW-1185">Reference proteome</keyword>
<comment type="caution">
    <text evidence="2">The sequence shown here is derived from an EMBL/GenBank/DDBJ whole genome shotgun (WGS) entry which is preliminary data.</text>
</comment>
<name>A0A397TP00_9GLOM</name>
<accession>A0A397TP00</accession>
<reference evidence="2 3" key="1">
    <citation type="submission" date="2018-06" db="EMBL/GenBank/DDBJ databases">
        <title>Comparative genomics reveals the genomic features of Rhizophagus irregularis, R. cerebriforme, R. diaphanum and Gigaspora rosea, and their symbiotic lifestyle signature.</title>
        <authorList>
            <person name="Morin E."/>
            <person name="San Clemente H."/>
            <person name="Chen E.C.H."/>
            <person name="De La Providencia I."/>
            <person name="Hainaut M."/>
            <person name="Kuo A."/>
            <person name="Kohler A."/>
            <person name="Murat C."/>
            <person name="Tang N."/>
            <person name="Roy S."/>
            <person name="Loubradou J."/>
            <person name="Henrissat B."/>
            <person name="Grigoriev I.V."/>
            <person name="Corradi N."/>
            <person name="Roux C."/>
            <person name="Martin F.M."/>
        </authorList>
    </citation>
    <scope>NUCLEOTIDE SEQUENCE [LARGE SCALE GENOMIC DNA]</scope>
    <source>
        <strain evidence="2 3">DAOM 227022</strain>
    </source>
</reference>
<feature type="compositionally biased region" description="Basic and acidic residues" evidence="1">
    <location>
        <begin position="104"/>
        <end position="118"/>
    </location>
</feature>
<evidence type="ECO:0000313" key="2">
    <source>
        <dbReference type="EMBL" id="RIA99688.1"/>
    </source>
</evidence>
<dbReference type="AlphaFoldDB" id="A0A397TP00"/>
<feature type="compositionally biased region" description="Acidic residues" evidence="1">
    <location>
        <begin position="90"/>
        <end position="103"/>
    </location>
</feature>
<evidence type="ECO:0000313" key="3">
    <source>
        <dbReference type="Proteomes" id="UP000265703"/>
    </source>
</evidence>
<feature type="region of interest" description="Disordered" evidence="1">
    <location>
        <begin position="45"/>
        <end position="168"/>
    </location>
</feature>
<organism evidence="2 3">
    <name type="scientific">Glomus cerebriforme</name>
    <dbReference type="NCBI Taxonomy" id="658196"/>
    <lineage>
        <taxon>Eukaryota</taxon>
        <taxon>Fungi</taxon>
        <taxon>Fungi incertae sedis</taxon>
        <taxon>Mucoromycota</taxon>
        <taxon>Glomeromycotina</taxon>
        <taxon>Glomeromycetes</taxon>
        <taxon>Glomerales</taxon>
        <taxon>Glomeraceae</taxon>
        <taxon>Glomus</taxon>
    </lineage>
</organism>
<feature type="compositionally biased region" description="Basic and acidic residues" evidence="1">
    <location>
        <begin position="65"/>
        <end position="89"/>
    </location>
</feature>
<proteinExistence type="predicted"/>
<dbReference type="EMBL" id="QKYT01000001">
    <property type="protein sequence ID" value="RIA99688.1"/>
    <property type="molecule type" value="Genomic_DNA"/>
</dbReference>
<feature type="compositionally biased region" description="Acidic residues" evidence="1">
    <location>
        <begin position="119"/>
        <end position="128"/>
    </location>
</feature>
<feature type="compositionally biased region" description="Basic and acidic residues" evidence="1">
    <location>
        <begin position="154"/>
        <end position="168"/>
    </location>
</feature>
<evidence type="ECO:0000256" key="1">
    <source>
        <dbReference type="SAM" id="MobiDB-lite"/>
    </source>
</evidence>
<feature type="compositionally biased region" description="Acidic residues" evidence="1">
    <location>
        <begin position="135"/>
        <end position="153"/>
    </location>
</feature>